<dbReference type="KEGG" id="tnl:113506333"/>
<proteinExistence type="predicted"/>
<evidence type="ECO:0000313" key="2">
    <source>
        <dbReference type="Proteomes" id="UP000322000"/>
    </source>
</evidence>
<dbReference type="InParanoid" id="A0A7E5WWV1"/>
<dbReference type="OrthoDB" id="120976at2759"/>
<evidence type="ECO:0000313" key="3">
    <source>
        <dbReference type="RefSeq" id="XP_026744979.1"/>
    </source>
</evidence>
<feature type="region of interest" description="Disordered" evidence="1">
    <location>
        <begin position="52"/>
        <end position="79"/>
    </location>
</feature>
<dbReference type="InterPro" id="IPR001611">
    <property type="entry name" value="Leu-rich_rpt"/>
</dbReference>
<dbReference type="AlphaFoldDB" id="A0A7E5WWV1"/>
<evidence type="ECO:0000256" key="1">
    <source>
        <dbReference type="SAM" id="MobiDB-lite"/>
    </source>
</evidence>
<dbReference type="RefSeq" id="XP_026744979.1">
    <property type="nucleotide sequence ID" value="XM_026889178.1"/>
</dbReference>
<dbReference type="Pfam" id="PF13516">
    <property type="entry name" value="LRR_6"/>
    <property type="match status" value="2"/>
</dbReference>
<accession>A0A7E5WWV1</accession>
<protein>
    <submittedName>
        <fullName evidence="3">Uncharacterized protein LOC113506333</fullName>
    </submittedName>
</protein>
<dbReference type="InterPro" id="IPR053040">
    <property type="entry name" value="LRR-containing_protein_71"/>
</dbReference>
<organism evidence="2 3">
    <name type="scientific">Trichoplusia ni</name>
    <name type="common">Cabbage looper</name>
    <dbReference type="NCBI Taxonomy" id="7111"/>
    <lineage>
        <taxon>Eukaryota</taxon>
        <taxon>Metazoa</taxon>
        <taxon>Ecdysozoa</taxon>
        <taxon>Arthropoda</taxon>
        <taxon>Hexapoda</taxon>
        <taxon>Insecta</taxon>
        <taxon>Pterygota</taxon>
        <taxon>Neoptera</taxon>
        <taxon>Endopterygota</taxon>
        <taxon>Lepidoptera</taxon>
        <taxon>Glossata</taxon>
        <taxon>Ditrysia</taxon>
        <taxon>Noctuoidea</taxon>
        <taxon>Noctuidae</taxon>
        <taxon>Plusiinae</taxon>
        <taxon>Trichoplusia</taxon>
    </lineage>
</organism>
<dbReference type="SMART" id="SM00368">
    <property type="entry name" value="LRR_RI"/>
    <property type="match status" value="3"/>
</dbReference>
<dbReference type="SUPFAM" id="SSF52047">
    <property type="entry name" value="RNI-like"/>
    <property type="match status" value="1"/>
</dbReference>
<reference evidence="3" key="1">
    <citation type="submission" date="2025-08" db="UniProtKB">
        <authorList>
            <consortium name="RefSeq"/>
        </authorList>
    </citation>
    <scope>IDENTIFICATION</scope>
</reference>
<sequence>MAEPRYSYEKPLPTDFDRFLPWACNQLCEEATVVVTKTILADYVSVVASERLRQGKGKPKPPKPPATGESGSDDHHSEGDSLTRAIKNDLIIHIESIYDGSNNLTHIKFHNNAPIPRSVMKIIGLIIKFHPMLTMITIDSGLQMQAMYEIAKFLPLSKITEICMDYTFLREANYHLLLDHKGLKHLSISKCRITDSVLKNICNKLVFPNVACKTLHALNVSSNRITDAGMKYIADMLRSNRNLSYLNLADNKITDTGAKYVLDCLGEFPLRPSELLEKRTRHLIYLKERKEMMDKTVQELRLNEYEKKMGRRKSAKPTVSLKKKDKEAEGSKSLSFVESIYFEKAESIVDSILGHFMDPFSPDDTFHRDGEIYCYGNNTLSYLNIAYNNLSYFSVKQLYQVIVTQKYLARKPRGLVNVVIEGNYLPAQCEEFRLIDEILESSLPNYNRKMSSIASSKKRMSVK</sequence>
<dbReference type="Proteomes" id="UP000322000">
    <property type="component" value="Chromosome 10"/>
</dbReference>
<dbReference type="InterPro" id="IPR032675">
    <property type="entry name" value="LRR_dom_sf"/>
</dbReference>
<dbReference type="Gene3D" id="3.80.10.10">
    <property type="entry name" value="Ribonuclease Inhibitor"/>
    <property type="match status" value="1"/>
</dbReference>
<dbReference type="PANTHER" id="PTHR46984">
    <property type="entry name" value="LEUCINE-RICH REPEAT-CONTAINING PROTEIN 71"/>
    <property type="match status" value="1"/>
</dbReference>
<dbReference type="GeneID" id="113506333"/>
<keyword evidence="2" id="KW-1185">Reference proteome</keyword>
<name>A0A7E5WWV1_TRINI</name>
<gene>
    <name evidence="3" type="primary">LOC113506333</name>
</gene>
<dbReference type="PANTHER" id="PTHR46984:SF1">
    <property type="entry name" value="LEUCINE-RICH REPEAT-CONTAINING PROTEIN 71"/>
    <property type="match status" value="1"/>
</dbReference>